<dbReference type="RefSeq" id="WP_263953461.1">
    <property type="nucleotide sequence ID" value="NZ_JAOYFC010000002.1"/>
</dbReference>
<organism evidence="2 3">
    <name type="scientific">Halocynthiibacter halioticoli</name>
    <dbReference type="NCBI Taxonomy" id="2986804"/>
    <lineage>
        <taxon>Bacteria</taxon>
        <taxon>Pseudomonadati</taxon>
        <taxon>Pseudomonadota</taxon>
        <taxon>Alphaproteobacteria</taxon>
        <taxon>Rhodobacterales</taxon>
        <taxon>Paracoccaceae</taxon>
        <taxon>Halocynthiibacter</taxon>
    </lineage>
</organism>
<feature type="compositionally biased region" description="Basic and acidic residues" evidence="1">
    <location>
        <begin position="1"/>
        <end position="10"/>
    </location>
</feature>
<keyword evidence="3" id="KW-1185">Reference proteome</keyword>
<evidence type="ECO:0000256" key="1">
    <source>
        <dbReference type="SAM" id="MobiDB-lite"/>
    </source>
</evidence>
<sequence>MAPESERNNSDNEPPDTTASNDASASTPPSEYHQDIRADAESDEGDNSQCITDWASI</sequence>
<protein>
    <submittedName>
        <fullName evidence="2">Uncharacterized protein</fullName>
    </submittedName>
</protein>
<evidence type="ECO:0000313" key="2">
    <source>
        <dbReference type="EMBL" id="MCV6824602.1"/>
    </source>
</evidence>
<reference evidence="2" key="1">
    <citation type="submission" date="2022-10" db="EMBL/GenBank/DDBJ databases">
        <authorList>
            <person name="Yue Y."/>
        </authorList>
    </citation>
    <scope>NUCLEOTIDE SEQUENCE</scope>
    <source>
        <strain evidence="2">Z654</strain>
    </source>
</reference>
<dbReference type="Proteomes" id="UP001208041">
    <property type="component" value="Unassembled WGS sequence"/>
</dbReference>
<accession>A0AAE3IYI0</accession>
<name>A0AAE3IYI0_9RHOB</name>
<comment type="caution">
    <text evidence="2">The sequence shown here is derived from an EMBL/GenBank/DDBJ whole genome shotgun (WGS) entry which is preliminary data.</text>
</comment>
<gene>
    <name evidence="2" type="ORF">OH136_08535</name>
</gene>
<dbReference type="AlphaFoldDB" id="A0AAE3IYI0"/>
<proteinExistence type="predicted"/>
<dbReference type="EMBL" id="JAOYFC010000002">
    <property type="protein sequence ID" value="MCV6824602.1"/>
    <property type="molecule type" value="Genomic_DNA"/>
</dbReference>
<feature type="compositionally biased region" description="Polar residues" evidence="1">
    <location>
        <begin position="11"/>
        <end position="29"/>
    </location>
</feature>
<evidence type="ECO:0000313" key="3">
    <source>
        <dbReference type="Proteomes" id="UP001208041"/>
    </source>
</evidence>
<feature type="region of interest" description="Disordered" evidence="1">
    <location>
        <begin position="1"/>
        <end position="57"/>
    </location>
</feature>